<sequence length="123" mass="13645">MKIKSLSNAKPAKRLIHPEERGFRMKEKKIEISHNRPLPILAGRIPCLALLLLLRVLEPPPPLALLDDAGLHHLPLEPPQQDLLRLVVPDHHLRVAAPSLGIENIGPGQRREAAVQDSAFIVC</sequence>
<evidence type="ECO:0000313" key="1">
    <source>
        <dbReference type="EMBL" id="WOL03674.1"/>
    </source>
</evidence>
<gene>
    <name evidence="1" type="ORF">Cni_G12394</name>
</gene>
<accession>A0AAQ3QAJ0</accession>
<organism evidence="1 2">
    <name type="scientific">Canna indica</name>
    <name type="common">Indian-shot</name>
    <dbReference type="NCBI Taxonomy" id="4628"/>
    <lineage>
        <taxon>Eukaryota</taxon>
        <taxon>Viridiplantae</taxon>
        <taxon>Streptophyta</taxon>
        <taxon>Embryophyta</taxon>
        <taxon>Tracheophyta</taxon>
        <taxon>Spermatophyta</taxon>
        <taxon>Magnoliopsida</taxon>
        <taxon>Liliopsida</taxon>
        <taxon>Zingiberales</taxon>
        <taxon>Cannaceae</taxon>
        <taxon>Canna</taxon>
    </lineage>
</organism>
<name>A0AAQ3QAJ0_9LILI</name>
<keyword evidence="2" id="KW-1185">Reference proteome</keyword>
<dbReference type="EMBL" id="CP136893">
    <property type="protein sequence ID" value="WOL03674.1"/>
    <property type="molecule type" value="Genomic_DNA"/>
</dbReference>
<dbReference type="AlphaFoldDB" id="A0AAQ3QAJ0"/>
<proteinExistence type="predicted"/>
<evidence type="ECO:0000313" key="2">
    <source>
        <dbReference type="Proteomes" id="UP001327560"/>
    </source>
</evidence>
<dbReference type="Proteomes" id="UP001327560">
    <property type="component" value="Chromosome 4"/>
</dbReference>
<reference evidence="1 2" key="1">
    <citation type="submission" date="2023-10" db="EMBL/GenBank/DDBJ databases">
        <title>Chromosome-scale genome assembly provides insights into flower coloration mechanisms of Canna indica.</title>
        <authorList>
            <person name="Li C."/>
        </authorList>
    </citation>
    <scope>NUCLEOTIDE SEQUENCE [LARGE SCALE GENOMIC DNA]</scope>
    <source>
        <tissue evidence="1">Flower</tissue>
    </source>
</reference>
<protein>
    <submittedName>
        <fullName evidence="1">Uncharacterized protein</fullName>
    </submittedName>
</protein>